<keyword evidence="8" id="KW-1185">Reference proteome</keyword>
<proteinExistence type="predicted"/>
<evidence type="ECO:0000256" key="3">
    <source>
        <dbReference type="ARBA" id="ARBA00022741"/>
    </source>
</evidence>
<dbReference type="AlphaFoldDB" id="A0A8S1M4Z3"/>
<keyword evidence="2" id="KW-0808">Transferase</keyword>
<dbReference type="PANTHER" id="PTHR24349">
    <property type="entry name" value="SERINE/THREONINE-PROTEIN KINASE"/>
    <property type="match status" value="1"/>
</dbReference>
<dbReference type="GO" id="GO:0005524">
    <property type="term" value="F:ATP binding"/>
    <property type="evidence" value="ECO:0007669"/>
    <property type="project" value="UniProtKB-KW"/>
</dbReference>
<organism evidence="7 8">
    <name type="scientific">Paramecium primaurelia</name>
    <dbReference type="NCBI Taxonomy" id="5886"/>
    <lineage>
        <taxon>Eukaryota</taxon>
        <taxon>Sar</taxon>
        <taxon>Alveolata</taxon>
        <taxon>Ciliophora</taxon>
        <taxon>Intramacronucleata</taxon>
        <taxon>Oligohymenophorea</taxon>
        <taxon>Peniculida</taxon>
        <taxon>Parameciidae</taxon>
        <taxon>Paramecium</taxon>
    </lineage>
</organism>
<evidence type="ECO:0000256" key="1">
    <source>
        <dbReference type="ARBA" id="ARBA00022527"/>
    </source>
</evidence>
<evidence type="ECO:0000313" key="7">
    <source>
        <dbReference type="EMBL" id="CAD8075127.1"/>
    </source>
</evidence>
<accession>A0A8S1M4Z3</accession>
<dbReference type="Proteomes" id="UP000688137">
    <property type="component" value="Unassembled WGS sequence"/>
</dbReference>
<dbReference type="EMBL" id="CAJJDM010000054">
    <property type="protein sequence ID" value="CAD8075127.1"/>
    <property type="molecule type" value="Genomic_DNA"/>
</dbReference>
<protein>
    <recommendedName>
        <fullName evidence="6">Protein kinase domain-containing protein</fullName>
    </recommendedName>
</protein>
<dbReference type="InterPro" id="IPR050205">
    <property type="entry name" value="CDPK_Ser/Thr_kinases"/>
</dbReference>
<dbReference type="InterPro" id="IPR000719">
    <property type="entry name" value="Prot_kinase_dom"/>
</dbReference>
<dbReference type="GO" id="GO:0004674">
    <property type="term" value="F:protein serine/threonine kinase activity"/>
    <property type="evidence" value="ECO:0007669"/>
    <property type="project" value="UniProtKB-KW"/>
</dbReference>
<evidence type="ECO:0000256" key="4">
    <source>
        <dbReference type="ARBA" id="ARBA00022777"/>
    </source>
</evidence>
<sequence length="96" mass="11477">MKTLLFFNRIIRRRRFISRIKETKYEQMAAEIMKQIFSAIIYCHENNIVHEHLATEKIIFENKKPNSNVKNIGLGFSQKLEKQSKFILNILESPCY</sequence>
<evidence type="ECO:0000256" key="2">
    <source>
        <dbReference type="ARBA" id="ARBA00022679"/>
    </source>
</evidence>
<keyword evidence="4" id="KW-0418">Kinase</keyword>
<keyword evidence="3" id="KW-0547">Nucleotide-binding</keyword>
<evidence type="ECO:0000259" key="6">
    <source>
        <dbReference type="PROSITE" id="PS50011"/>
    </source>
</evidence>
<dbReference type="Pfam" id="PF00069">
    <property type="entry name" value="Pkinase"/>
    <property type="match status" value="1"/>
</dbReference>
<keyword evidence="5" id="KW-0067">ATP-binding</keyword>
<name>A0A8S1M4Z3_PARPR</name>
<reference evidence="7" key="1">
    <citation type="submission" date="2021-01" db="EMBL/GenBank/DDBJ databases">
        <authorList>
            <consortium name="Genoscope - CEA"/>
            <person name="William W."/>
        </authorList>
    </citation>
    <scope>NUCLEOTIDE SEQUENCE</scope>
</reference>
<keyword evidence="1" id="KW-0723">Serine/threonine-protein kinase</keyword>
<feature type="domain" description="Protein kinase" evidence="6">
    <location>
        <begin position="1"/>
        <end position="96"/>
    </location>
</feature>
<gene>
    <name evidence="7" type="ORF">PPRIM_AZ9-3.1.T0540047</name>
</gene>
<evidence type="ECO:0000256" key="5">
    <source>
        <dbReference type="ARBA" id="ARBA00022840"/>
    </source>
</evidence>
<dbReference type="PROSITE" id="PS50011">
    <property type="entry name" value="PROTEIN_KINASE_DOM"/>
    <property type="match status" value="1"/>
</dbReference>
<comment type="caution">
    <text evidence="7">The sequence shown here is derived from an EMBL/GenBank/DDBJ whole genome shotgun (WGS) entry which is preliminary data.</text>
</comment>
<evidence type="ECO:0000313" key="8">
    <source>
        <dbReference type="Proteomes" id="UP000688137"/>
    </source>
</evidence>